<dbReference type="Pfam" id="PF17390">
    <property type="entry name" value="Bac_rhamnosid_C"/>
    <property type="match status" value="1"/>
</dbReference>
<gene>
    <name evidence="8" type="ORF">Pla175_38390</name>
</gene>
<dbReference type="GO" id="GO:0030596">
    <property type="term" value="F:alpha-L-rhamnosidase activity"/>
    <property type="evidence" value="ECO:0007669"/>
    <property type="project" value="UniProtKB-EC"/>
</dbReference>
<dbReference type="InterPro" id="IPR013783">
    <property type="entry name" value="Ig-like_fold"/>
</dbReference>
<evidence type="ECO:0000259" key="6">
    <source>
        <dbReference type="Pfam" id="PF17389"/>
    </source>
</evidence>
<evidence type="ECO:0000259" key="7">
    <source>
        <dbReference type="Pfam" id="PF17390"/>
    </source>
</evidence>
<dbReference type="Pfam" id="PF08531">
    <property type="entry name" value="Bac_rhamnosid_N"/>
    <property type="match status" value="1"/>
</dbReference>
<dbReference type="SUPFAM" id="SSF49785">
    <property type="entry name" value="Galactose-binding domain-like"/>
    <property type="match status" value="1"/>
</dbReference>
<dbReference type="InterPro" id="IPR008902">
    <property type="entry name" value="Rhamnosid_concanavalin"/>
</dbReference>
<organism evidence="8 9">
    <name type="scientific">Pirellulimonas nuda</name>
    <dbReference type="NCBI Taxonomy" id="2528009"/>
    <lineage>
        <taxon>Bacteria</taxon>
        <taxon>Pseudomonadati</taxon>
        <taxon>Planctomycetota</taxon>
        <taxon>Planctomycetia</taxon>
        <taxon>Pirellulales</taxon>
        <taxon>Lacipirellulaceae</taxon>
        <taxon>Pirellulimonas</taxon>
    </lineage>
</organism>
<dbReference type="KEGG" id="pnd:Pla175_38390"/>
<keyword evidence="9" id="KW-1185">Reference proteome</keyword>
<dbReference type="InterPro" id="IPR035396">
    <property type="entry name" value="Bac_rhamnosid6H"/>
</dbReference>
<dbReference type="Gene3D" id="1.50.10.10">
    <property type="match status" value="1"/>
</dbReference>
<dbReference type="EMBL" id="CP036291">
    <property type="protein sequence ID" value="QDU90435.1"/>
    <property type="molecule type" value="Genomic_DNA"/>
</dbReference>
<dbReference type="OrthoDB" id="9761045at2"/>
<dbReference type="InterPro" id="IPR008928">
    <property type="entry name" value="6-hairpin_glycosidase_sf"/>
</dbReference>
<feature type="domain" description="Alpha-L-rhamnosidase C-terminal" evidence="7">
    <location>
        <begin position="973"/>
        <end position="1048"/>
    </location>
</feature>
<dbReference type="EC" id="3.2.1.40" evidence="2"/>
<dbReference type="InterPro" id="IPR016007">
    <property type="entry name" value="Alpha_rhamnosid"/>
</dbReference>
<dbReference type="InterPro" id="IPR008979">
    <property type="entry name" value="Galactose-bd-like_sf"/>
</dbReference>
<evidence type="ECO:0000256" key="3">
    <source>
        <dbReference type="ARBA" id="ARBA00022801"/>
    </source>
</evidence>
<feature type="domain" description="Alpha-L-rhamnosidase six-hairpin glycosidase" evidence="6">
    <location>
        <begin position="628"/>
        <end position="970"/>
    </location>
</feature>
<dbReference type="SUPFAM" id="SSF48208">
    <property type="entry name" value="Six-hairpin glycosidases"/>
    <property type="match status" value="1"/>
</dbReference>
<dbReference type="Gene3D" id="2.60.420.10">
    <property type="entry name" value="Maltose phosphorylase, domain 3"/>
    <property type="match status" value="1"/>
</dbReference>
<accession>A0A518DG37</accession>
<dbReference type="Gene3D" id="2.60.120.260">
    <property type="entry name" value="Galactose-binding domain-like"/>
    <property type="match status" value="3"/>
</dbReference>
<evidence type="ECO:0000313" key="9">
    <source>
        <dbReference type="Proteomes" id="UP000317429"/>
    </source>
</evidence>
<dbReference type="PIRSF" id="PIRSF010631">
    <property type="entry name" value="A-rhamnsds"/>
    <property type="match status" value="1"/>
</dbReference>
<evidence type="ECO:0000256" key="1">
    <source>
        <dbReference type="ARBA" id="ARBA00001445"/>
    </source>
</evidence>
<evidence type="ECO:0000259" key="5">
    <source>
        <dbReference type="Pfam" id="PF08531"/>
    </source>
</evidence>
<name>A0A518DG37_9BACT</name>
<reference evidence="8 9" key="1">
    <citation type="submission" date="2019-02" db="EMBL/GenBank/DDBJ databases">
        <title>Deep-cultivation of Planctomycetes and their phenomic and genomic characterization uncovers novel biology.</title>
        <authorList>
            <person name="Wiegand S."/>
            <person name="Jogler M."/>
            <person name="Boedeker C."/>
            <person name="Pinto D."/>
            <person name="Vollmers J."/>
            <person name="Rivas-Marin E."/>
            <person name="Kohn T."/>
            <person name="Peeters S.H."/>
            <person name="Heuer A."/>
            <person name="Rast P."/>
            <person name="Oberbeckmann S."/>
            <person name="Bunk B."/>
            <person name="Jeske O."/>
            <person name="Meyerdierks A."/>
            <person name="Storesund J.E."/>
            <person name="Kallscheuer N."/>
            <person name="Luecker S."/>
            <person name="Lage O.M."/>
            <person name="Pohl T."/>
            <person name="Merkel B.J."/>
            <person name="Hornburger P."/>
            <person name="Mueller R.-W."/>
            <person name="Bruemmer F."/>
            <person name="Labrenz M."/>
            <person name="Spormann A.M."/>
            <person name="Op den Camp H."/>
            <person name="Overmann J."/>
            <person name="Amann R."/>
            <person name="Jetten M.S.M."/>
            <person name="Mascher T."/>
            <person name="Medema M.H."/>
            <person name="Devos D.P."/>
            <person name="Kaster A.-K."/>
            <person name="Ovreas L."/>
            <person name="Rohde M."/>
            <person name="Galperin M.Y."/>
            <person name="Jogler C."/>
        </authorList>
    </citation>
    <scope>NUCLEOTIDE SEQUENCE [LARGE SCALE GENOMIC DNA]</scope>
    <source>
        <strain evidence="8 9">Pla175</strain>
    </source>
</reference>
<dbReference type="PANTHER" id="PTHR33307">
    <property type="entry name" value="ALPHA-RHAMNOSIDASE (EUROFUNG)"/>
    <property type="match status" value="1"/>
</dbReference>
<evidence type="ECO:0000313" key="8">
    <source>
        <dbReference type="EMBL" id="QDU90435.1"/>
    </source>
</evidence>
<evidence type="ECO:0000259" key="4">
    <source>
        <dbReference type="Pfam" id="PF05592"/>
    </source>
</evidence>
<dbReference type="Pfam" id="PF17389">
    <property type="entry name" value="Bac_rhamnosid6H"/>
    <property type="match status" value="1"/>
</dbReference>
<sequence length="1087" mass="119669">MRAHPWLASLTVCASFLPGTGDRTAYAADGLRVERLSCEQLLDPQGIETPAPRLSWTLASDQRGERQTAYRVVAASTPELLAVGRADLWDSGRVDASDSVLVPYAGRLLASHERCVWKVRVWGREGGPSAWSEPAEWLTGRIGSSPWPGEWIGLAVPTRIETLAGTSWIAAPDDEPGVAAPAGVTYFRKAFEVPDEGEVDSAVFRVAADDRVAIFLNGRDLGSRSGPSSTKELNVTHRLLPGRNVIAVAVTNDGDAPSPSGLVAWLRARLVSGAEFTVVSDGAWLTSRAEAHGWNAPGLDDSGWVAAETLGQVGMPPWGPVRHAESRRLAARYLRKRVDLAKPIRRTVVSYSGLGLSELYVNGRKIGDQVLSPAMMEYPKRLPYVTRDVTGALVEGENAIGVVLGSGRFYSPRSEVYASMPTYGSPMLRLVLEVEHTDGSRTVVVSDGSWRLTDDGPIVANNEYDGEEYDARKELTGWSEADYNDTAWRPAEVLSHPAGELSAPMIEPIRVTETIQPKRVHQPRPGAYVFDLGQNMVGWCRLRVRGPAGARVRLRHAETLLPDGNLALANLRTAKATDVYTLKGDGLEVWEPRFTTHGFRYVEVTGYPGTPSLSAIEGRVAHDDLQPTGRFECSNPILNQVYRNAVWGLRGNYRSVPTDCPQRDERQGWLGDRLEIARGESYMFDVAAFYAKWLRDIRDAQQPSGSLPDVAPAHWPTYTDNVVWPSASVLLPGMLHEQYGDKRPIERQYQSSQGWIRHMSQYVEEGLIGRDSYGDWCVPPEDPLLIHSDDPTRKTDAALLASAFFSHDLERMQRYAEMLARPSDAAWFAERASEISRALNARYFDPAEGAYGNGTQTSCVIPLAFGLVPTAGREVVFDRLVRNVTKVNHGHIATGLVGGQYLLQTLTRGGRADLAYQIAAQEDYPSWGYMASRGATTIWELWNGDTADPAMNSGNHVMLIGDLLTWLYEDLAGIAPDPAAPGFKRILMRPQPVEGLDYVVAAHRSPYGWIESEWRRTKQGLAWRVVVPPNATATLYLPARGEAQVTESSVPIQRAEGVTPLGVRSGRLVVRVASGRYDFEIDHRDDH</sequence>
<dbReference type="InterPro" id="IPR012341">
    <property type="entry name" value="6hp_glycosidase-like_sf"/>
</dbReference>
<dbReference type="AlphaFoldDB" id="A0A518DG37"/>
<dbReference type="Pfam" id="PF05592">
    <property type="entry name" value="Bac_rhamnosid"/>
    <property type="match status" value="1"/>
</dbReference>
<proteinExistence type="predicted"/>
<keyword evidence="3" id="KW-0378">Hydrolase</keyword>
<dbReference type="PANTHER" id="PTHR33307:SF6">
    <property type="entry name" value="ALPHA-RHAMNOSIDASE (EUROFUNG)-RELATED"/>
    <property type="match status" value="1"/>
</dbReference>
<comment type="catalytic activity">
    <reaction evidence="1">
        <text>Hydrolysis of terminal non-reducing alpha-L-rhamnose residues in alpha-L-rhamnosides.</text>
        <dbReference type="EC" id="3.2.1.40"/>
    </reaction>
</comment>
<protein>
    <recommendedName>
        <fullName evidence="2">alpha-L-rhamnosidase</fullName>
        <ecNumber evidence="2">3.2.1.40</ecNumber>
    </recommendedName>
</protein>
<dbReference type="InterPro" id="IPR013737">
    <property type="entry name" value="Bac_rhamnosid_N"/>
</dbReference>
<dbReference type="Gene3D" id="2.60.40.10">
    <property type="entry name" value="Immunoglobulins"/>
    <property type="match status" value="1"/>
</dbReference>
<dbReference type="Proteomes" id="UP000317429">
    <property type="component" value="Chromosome"/>
</dbReference>
<feature type="domain" description="Alpha-L-rhamnosidase concanavalin-like" evidence="4">
    <location>
        <begin position="523"/>
        <end position="622"/>
    </location>
</feature>
<evidence type="ECO:0000256" key="2">
    <source>
        <dbReference type="ARBA" id="ARBA00012652"/>
    </source>
</evidence>
<feature type="domain" description="Bacterial alpha-L-rhamnosidase N-terminal" evidence="5">
    <location>
        <begin position="343"/>
        <end position="513"/>
    </location>
</feature>
<dbReference type="Pfam" id="PF25788">
    <property type="entry name" value="Ig_Rha78A_N"/>
    <property type="match status" value="1"/>
</dbReference>
<dbReference type="InterPro" id="IPR035398">
    <property type="entry name" value="Bac_rhamnosid_C"/>
</dbReference>
<dbReference type="GO" id="GO:0005975">
    <property type="term" value="P:carbohydrate metabolic process"/>
    <property type="evidence" value="ECO:0007669"/>
    <property type="project" value="InterPro"/>
</dbReference>